<organism evidence="1">
    <name type="scientific">marine sediment metagenome</name>
    <dbReference type="NCBI Taxonomy" id="412755"/>
    <lineage>
        <taxon>unclassified sequences</taxon>
        <taxon>metagenomes</taxon>
        <taxon>ecological metagenomes</taxon>
    </lineage>
</organism>
<dbReference type="EMBL" id="BART01024486">
    <property type="protein sequence ID" value="GAH04403.1"/>
    <property type="molecule type" value="Genomic_DNA"/>
</dbReference>
<reference evidence="1" key="1">
    <citation type="journal article" date="2014" name="Front. Microbiol.">
        <title>High frequency of phylogenetically diverse reductive dehalogenase-homologous genes in deep subseafloor sedimentary metagenomes.</title>
        <authorList>
            <person name="Kawai M."/>
            <person name="Futagami T."/>
            <person name="Toyoda A."/>
            <person name="Takaki Y."/>
            <person name="Nishi S."/>
            <person name="Hori S."/>
            <person name="Arai W."/>
            <person name="Tsubouchi T."/>
            <person name="Morono Y."/>
            <person name="Uchiyama I."/>
            <person name="Ito T."/>
            <person name="Fujiyama A."/>
            <person name="Inagaki F."/>
            <person name="Takami H."/>
        </authorList>
    </citation>
    <scope>NUCLEOTIDE SEQUENCE</scope>
    <source>
        <strain evidence="1">Expedition CK06-06</strain>
    </source>
</reference>
<gene>
    <name evidence="1" type="ORF">S01H4_44212</name>
</gene>
<dbReference type="AlphaFoldDB" id="X1E6W7"/>
<proteinExistence type="predicted"/>
<evidence type="ECO:0000313" key="1">
    <source>
        <dbReference type="EMBL" id="GAH04403.1"/>
    </source>
</evidence>
<comment type="caution">
    <text evidence="1">The sequence shown here is derived from an EMBL/GenBank/DDBJ whole genome shotgun (WGS) entry which is preliminary data.</text>
</comment>
<protein>
    <recommendedName>
        <fullName evidence="2">Fibronectin type-III domain-containing protein</fullName>
    </recommendedName>
</protein>
<name>X1E6W7_9ZZZZ</name>
<evidence type="ECO:0008006" key="2">
    <source>
        <dbReference type="Google" id="ProtNLM"/>
    </source>
</evidence>
<sequence length="157" mass="17464">MYVLRCYTWPSGSVEASSDNDINEEQWYCVEIMAPATINPATVRWWIDGVEQQYDTDLQNLDLSGFGNWDQVQIGVDYGTFALTPTIYFDEVIVSTEPIGVIDDMAPDAITNLSASTGTNEGEIDLSWTAPGDDGTRWAIIGGQYAIQFIQVEYCIL</sequence>
<accession>X1E6W7</accession>
<dbReference type="Gene3D" id="2.60.120.200">
    <property type="match status" value="1"/>
</dbReference>